<gene>
    <name evidence="5" type="ORF">OCS_03736</name>
</gene>
<keyword evidence="1 5" id="KW-0489">Methyltransferase</keyword>
<dbReference type="Pfam" id="PF00891">
    <property type="entry name" value="Methyltransf_2"/>
    <property type="match status" value="1"/>
</dbReference>
<dbReference type="Proteomes" id="UP000019374">
    <property type="component" value="Unassembled WGS sequence"/>
</dbReference>
<dbReference type="AlphaFoldDB" id="T5ADR0"/>
<dbReference type="PANTHER" id="PTHR43712">
    <property type="entry name" value="PUTATIVE (AFU_ORTHOLOGUE AFUA_4G14580)-RELATED"/>
    <property type="match status" value="1"/>
</dbReference>
<dbReference type="PANTHER" id="PTHR43712:SF2">
    <property type="entry name" value="O-METHYLTRANSFERASE CICE"/>
    <property type="match status" value="1"/>
</dbReference>
<dbReference type="SUPFAM" id="SSF53335">
    <property type="entry name" value="S-adenosyl-L-methionine-dependent methyltransferases"/>
    <property type="match status" value="1"/>
</dbReference>
<dbReference type="Gene3D" id="3.40.50.150">
    <property type="entry name" value="Vaccinia Virus protein VP39"/>
    <property type="match status" value="1"/>
</dbReference>
<dbReference type="GO" id="GO:0008171">
    <property type="term" value="F:O-methyltransferase activity"/>
    <property type="evidence" value="ECO:0007669"/>
    <property type="project" value="InterPro"/>
</dbReference>
<sequence length="100" mass="11142">MDNNDAKCVEMLRAVAGAMSASSRLLVHDFVDPPTFGEDRPRPLDMLDLHMIASLNTHSRREAEWDALIRGAGEGLVRHRTWGGNDGSAVLEMRLEQREA</sequence>
<dbReference type="GO" id="GO:0032259">
    <property type="term" value="P:methylation"/>
    <property type="evidence" value="ECO:0007669"/>
    <property type="project" value="UniProtKB-KW"/>
</dbReference>
<evidence type="ECO:0000256" key="3">
    <source>
        <dbReference type="ARBA" id="ARBA00022691"/>
    </source>
</evidence>
<name>T5ADR0_OPHSC</name>
<accession>T5ADR0</accession>
<proteinExistence type="predicted"/>
<dbReference type="PROSITE" id="PS51683">
    <property type="entry name" value="SAM_OMT_II"/>
    <property type="match status" value="1"/>
</dbReference>
<dbReference type="InterPro" id="IPR001077">
    <property type="entry name" value="COMT_C"/>
</dbReference>
<evidence type="ECO:0000256" key="1">
    <source>
        <dbReference type="ARBA" id="ARBA00022603"/>
    </source>
</evidence>
<evidence type="ECO:0000313" key="6">
    <source>
        <dbReference type="Proteomes" id="UP000019374"/>
    </source>
</evidence>
<keyword evidence="3" id="KW-0949">S-adenosyl-L-methionine</keyword>
<evidence type="ECO:0000313" key="5">
    <source>
        <dbReference type="EMBL" id="EQL00551.1"/>
    </source>
</evidence>
<protein>
    <submittedName>
        <fullName evidence="5">Sterigmatocystin 8-O-methyltransferase</fullName>
    </submittedName>
</protein>
<feature type="domain" description="O-methyltransferase C-terminal" evidence="4">
    <location>
        <begin position="2"/>
        <end position="73"/>
    </location>
</feature>
<dbReference type="HOGENOM" id="CLU_2306891_0_0_1"/>
<dbReference type="InterPro" id="IPR029063">
    <property type="entry name" value="SAM-dependent_MTases_sf"/>
</dbReference>
<evidence type="ECO:0000259" key="4">
    <source>
        <dbReference type="Pfam" id="PF00891"/>
    </source>
</evidence>
<dbReference type="InterPro" id="IPR016461">
    <property type="entry name" value="COMT-like"/>
</dbReference>
<reference evidence="5 6" key="1">
    <citation type="journal article" date="2013" name="Chin. Sci. Bull.">
        <title>Genome survey uncovers the secrets of sex and lifestyle in caterpillar fungus.</title>
        <authorList>
            <person name="Hu X."/>
            <person name="Zhang Y."/>
            <person name="Xiao G."/>
            <person name="Zheng P."/>
            <person name="Xia Y."/>
            <person name="Zhang X."/>
            <person name="St Leger R.J."/>
            <person name="Liu X."/>
            <person name="Wang C."/>
        </authorList>
    </citation>
    <scope>NUCLEOTIDE SEQUENCE [LARGE SCALE GENOMIC DNA]</scope>
    <source>
        <strain evidence="6">Co18 / CGMCC 3.14243</strain>
        <tissue evidence="5">Fruit-body</tissue>
    </source>
</reference>
<evidence type="ECO:0000256" key="2">
    <source>
        <dbReference type="ARBA" id="ARBA00022679"/>
    </source>
</evidence>
<keyword evidence="2 5" id="KW-0808">Transferase</keyword>
<dbReference type="EMBL" id="KE652777">
    <property type="protein sequence ID" value="EQL00551.1"/>
    <property type="molecule type" value="Genomic_DNA"/>
</dbReference>
<organism evidence="5 6">
    <name type="scientific">Ophiocordyceps sinensis (strain Co18 / CGMCC 3.14243)</name>
    <name type="common">Yarsagumba caterpillar fungus</name>
    <name type="synonym">Hirsutella sinensis</name>
    <dbReference type="NCBI Taxonomy" id="911162"/>
    <lineage>
        <taxon>Eukaryota</taxon>
        <taxon>Fungi</taxon>
        <taxon>Dikarya</taxon>
        <taxon>Ascomycota</taxon>
        <taxon>Pezizomycotina</taxon>
        <taxon>Sordariomycetes</taxon>
        <taxon>Hypocreomycetidae</taxon>
        <taxon>Hypocreales</taxon>
        <taxon>Ophiocordycipitaceae</taxon>
        <taxon>Ophiocordyceps</taxon>
    </lineage>
</organism>